<reference evidence="3" key="2">
    <citation type="submission" date="2019-06" db="EMBL/GenBank/DDBJ databases">
        <title>Co-occurence of chitin degradation, pigmentation and bioactivity in marine Pseudoalteromonas.</title>
        <authorList>
            <person name="Sonnenschein E.C."/>
            <person name="Bech P.K."/>
        </authorList>
    </citation>
    <scope>NUCLEOTIDE SEQUENCE [LARGE SCALE GENOMIC DNA]</scope>
    <source>
        <strain evidence="3">S2676</strain>
    </source>
</reference>
<accession>A0A5S3WRD6</accession>
<organism evidence="2 3">
    <name type="scientific">Pseudoalteromonas rubra</name>
    <dbReference type="NCBI Taxonomy" id="43658"/>
    <lineage>
        <taxon>Bacteria</taxon>
        <taxon>Pseudomonadati</taxon>
        <taxon>Pseudomonadota</taxon>
        <taxon>Gammaproteobacteria</taxon>
        <taxon>Alteromonadales</taxon>
        <taxon>Pseudoalteromonadaceae</taxon>
        <taxon>Pseudoalteromonas</taxon>
    </lineage>
</organism>
<dbReference type="RefSeq" id="WP_138553623.1">
    <property type="nucleotide sequence ID" value="NZ_PNCH01000085.1"/>
</dbReference>
<dbReference type="PROSITE" id="PS51257">
    <property type="entry name" value="PROKAR_LIPOPROTEIN"/>
    <property type="match status" value="1"/>
</dbReference>
<evidence type="ECO:0000313" key="2">
    <source>
        <dbReference type="EMBL" id="TMP30765.1"/>
    </source>
</evidence>
<reference evidence="2 3" key="1">
    <citation type="submission" date="2018-01" db="EMBL/GenBank/DDBJ databases">
        <authorList>
            <person name="Paulsen S."/>
            <person name="Gram L.K."/>
        </authorList>
    </citation>
    <scope>NUCLEOTIDE SEQUENCE [LARGE SCALE GENOMIC DNA]</scope>
    <source>
        <strain evidence="2 3">S2676</strain>
    </source>
</reference>
<evidence type="ECO:0000313" key="3">
    <source>
        <dbReference type="Proteomes" id="UP000310249"/>
    </source>
</evidence>
<keyword evidence="1" id="KW-0732">Signal</keyword>
<dbReference type="EMBL" id="PNCI01000010">
    <property type="protein sequence ID" value="TMP30765.1"/>
    <property type="molecule type" value="Genomic_DNA"/>
</dbReference>
<name>A0A5S3WRD6_9GAMM</name>
<proteinExistence type="predicted"/>
<gene>
    <name evidence="2" type="ORF">CWB99_05355</name>
</gene>
<evidence type="ECO:0000256" key="1">
    <source>
        <dbReference type="SAM" id="SignalP"/>
    </source>
</evidence>
<feature type="chain" id="PRO_5024369909" evidence="1">
    <location>
        <begin position="24"/>
        <end position="171"/>
    </location>
</feature>
<protein>
    <submittedName>
        <fullName evidence="2">Uncharacterized protein</fullName>
    </submittedName>
</protein>
<dbReference type="AlphaFoldDB" id="A0A5S3WRD6"/>
<dbReference type="Proteomes" id="UP000310249">
    <property type="component" value="Unassembled WGS sequence"/>
</dbReference>
<sequence>MIIKNKVTILCVAASLLSGCSYFFGENIKLENCFTPYSVSQHQSTLNLYKHSFDASDTYLADAGYAFRISVDYTVNSRPSLIPNNRDFLEQDLEFTGDMIIGVPDWAHKHLGGSQIGVDLPATYDSQVGVLSVLAMKNAEIDYPKDVAPHCKKAMKEVCEGKSCRFASLYN</sequence>
<comment type="caution">
    <text evidence="2">The sequence shown here is derived from an EMBL/GenBank/DDBJ whole genome shotgun (WGS) entry which is preliminary data.</text>
</comment>
<dbReference type="OrthoDB" id="6289010at2"/>
<feature type="signal peptide" evidence="1">
    <location>
        <begin position="1"/>
        <end position="23"/>
    </location>
</feature>